<proteinExistence type="predicted"/>
<dbReference type="Proteomes" id="UP000178419">
    <property type="component" value="Unassembled WGS sequence"/>
</dbReference>
<accession>A0A1F7Y0Y0</accession>
<gene>
    <name evidence="1" type="ORF">A2714_04705</name>
</gene>
<sequence length="106" mass="12836">MSHIFYDHLIILEEVEIEVKNIASSSEEREELWKLIDEIIHHRVLESIFDILPREHHEEFLTKFHEAPYHEELFNYLKEKTQQDVEKVLSEKIQALEKEILKEIKG</sequence>
<evidence type="ECO:0000313" key="2">
    <source>
        <dbReference type="Proteomes" id="UP000178419"/>
    </source>
</evidence>
<evidence type="ECO:0000313" key="1">
    <source>
        <dbReference type="EMBL" id="OGM20318.1"/>
    </source>
</evidence>
<protein>
    <submittedName>
        <fullName evidence="1">Uncharacterized protein</fullName>
    </submittedName>
</protein>
<comment type="caution">
    <text evidence="1">The sequence shown here is derived from an EMBL/GenBank/DDBJ whole genome shotgun (WGS) entry which is preliminary data.</text>
</comment>
<dbReference type="EMBL" id="MGGE01000044">
    <property type="protein sequence ID" value="OGM20318.1"/>
    <property type="molecule type" value="Genomic_DNA"/>
</dbReference>
<organism evidence="1 2">
    <name type="scientific">Candidatus Woesebacteria bacterium RIFCSPHIGHO2_01_FULL_38_9</name>
    <dbReference type="NCBI Taxonomy" id="1802492"/>
    <lineage>
        <taxon>Bacteria</taxon>
        <taxon>Candidatus Woeseibacteriota</taxon>
    </lineage>
</organism>
<name>A0A1F7Y0Y0_9BACT</name>
<reference evidence="1 2" key="1">
    <citation type="journal article" date="2016" name="Nat. Commun.">
        <title>Thousands of microbial genomes shed light on interconnected biogeochemical processes in an aquifer system.</title>
        <authorList>
            <person name="Anantharaman K."/>
            <person name="Brown C.T."/>
            <person name="Hug L.A."/>
            <person name="Sharon I."/>
            <person name="Castelle C.J."/>
            <person name="Probst A.J."/>
            <person name="Thomas B.C."/>
            <person name="Singh A."/>
            <person name="Wilkins M.J."/>
            <person name="Karaoz U."/>
            <person name="Brodie E.L."/>
            <person name="Williams K.H."/>
            <person name="Hubbard S.S."/>
            <person name="Banfield J.F."/>
        </authorList>
    </citation>
    <scope>NUCLEOTIDE SEQUENCE [LARGE SCALE GENOMIC DNA]</scope>
</reference>
<dbReference type="AlphaFoldDB" id="A0A1F7Y0Y0"/>